<dbReference type="EMBL" id="JAWWNJ010000165">
    <property type="protein sequence ID" value="KAK6977771.1"/>
    <property type="molecule type" value="Genomic_DNA"/>
</dbReference>
<name>A0AAV9ZC71_9AGAR</name>
<proteinExistence type="predicted"/>
<keyword evidence="1" id="KW-0472">Membrane</keyword>
<protein>
    <recommendedName>
        <fullName evidence="4">Transposase</fullName>
    </recommendedName>
</protein>
<sequence>MAIDEQNHGVPISAFLFSAKPEAKAVHADYNTALLQKLLGEWKRGMGRNEAGEEFEIAVGNTDNDTRERTALQEIWAAILLLLCMFHVWQAWRNRLIKHLRGIPKGEDREEVRQRLVPPNGAIDIYEDAVEQYNTEVRYFKSLKARRNALDSSKGAAGLSFLSYLHSYLKVRDFWLAWSVAGAKEAAARLGVPLSDIARTNNHLESFNGRIKGKFFAPHMRGGRLPRLDYWVLDSSSTSRRCFQTSSQSGQKDGL</sequence>
<reference evidence="2 3" key="1">
    <citation type="journal article" date="2024" name="J Genomics">
        <title>Draft genome sequencing and assembly of Favolaschia claudopus CIRM-BRFM 2984 isolated from oak limbs.</title>
        <authorList>
            <person name="Navarro D."/>
            <person name="Drula E."/>
            <person name="Chaduli D."/>
            <person name="Cazenave R."/>
            <person name="Ahrendt S."/>
            <person name="Wang J."/>
            <person name="Lipzen A."/>
            <person name="Daum C."/>
            <person name="Barry K."/>
            <person name="Grigoriev I.V."/>
            <person name="Favel A."/>
            <person name="Rosso M.N."/>
            <person name="Martin F."/>
        </authorList>
    </citation>
    <scope>NUCLEOTIDE SEQUENCE [LARGE SCALE GENOMIC DNA]</scope>
    <source>
        <strain evidence="2 3">CIRM-BRFM 2984</strain>
    </source>
</reference>
<comment type="caution">
    <text evidence="2">The sequence shown here is derived from an EMBL/GenBank/DDBJ whole genome shotgun (WGS) entry which is preliminary data.</text>
</comment>
<evidence type="ECO:0000313" key="3">
    <source>
        <dbReference type="Proteomes" id="UP001362999"/>
    </source>
</evidence>
<evidence type="ECO:0000256" key="1">
    <source>
        <dbReference type="SAM" id="Phobius"/>
    </source>
</evidence>
<evidence type="ECO:0008006" key="4">
    <source>
        <dbReference type="Google" id="ProtNLM"/>
    </source>
</evidence>
<keyword evidence="1" id="KW-0812">Transmembrane</keyword>
<feature type="transmembrane region" description="Helical" evidence="1">
    <location>
        <begin position="75"/>
        <end position="92"/>
    </location>
</feature>
<keyword evidence="1" id="KW-1133">Transmembrane helix</keyword>
<gene>
    <name evidence="2" type="ORF">R3P38DRAFT_3236592</name>
</gene>
<organism evidence="2 3">
    <name type="scientific">Favolaschia claudopus</name>
    <dbReference type="NCBI Taxonomy" id="2862362"/>
    <lineage>
        <taxon>Eukaryota</taxon>
        <taxon>Fungi</taxon>
        <taxon>Dikarya</taxon>
        <taxon>Basidiomycota</taxon>
        <taxon>Agaricomycotina</taxon>
        <taxon>Agaricomycetes</taxon>
        <taxon>Agaricomycetidae</taxon>
        <taxon>Agaricales</taxon>
        <taxon>Marasmiineae</taxon>
        <taxon>Mycenaceae</taxon>
        <taxon>Favolaschia</taxon>
    </lineage>
</organism>
<dbReference type="Proteomes" id="UP001362999">
    <property type="component" value="Unassembled WGS sequence"/>
</dbReference>
<accession>A0AAV9ZC71</accession>
<keyword evidence="3" id="KW-1185">Reference proteome</keyword>
<dbReference type="AlphaFoldDB" id="A0AAV9ZC71"/>
<evidence type="ECO:0000313" key="2">
    <source>
        <dbReference type="EMBL" id="KAK6977771.1"/>
    </source>
</evidence>